<proteinExistence type="predicted"/>
<evidence type="ECO:0000313" key="5">
    <source>
        <dbReference type="Proteomes" id="UP000473278"/>
    </source>
</evidence>
<dbReference type="PANTHER" id="PTHR47738:SF1">
    <property type="entry name" value="NITROGEN REGULATORY PROTEIN"/>
    <property type="match status" value="1"/>
</dbReference>
<dbReference type="InterPro" id="IPR016152">
    <property type="entry name" value="PTrfase/Anion_transptr"/>
</dbReference>
<dbReference type="PANTHER" id="PTHR47738">
    <property type="entry name" value="PTS SYSTEM FRUCTOSE-LIKE EIIA COMPONENT-RELATED"/>
    <property type="match status" value="1"/>
</dbReference>
<dbReference type="Proteomes" id="UP000473278">
    <property type="component" value="Unassembled WGS sequence"/>
</dbReference>
<keyword evidence="4" id="KW-0813">Transport</keyword>
<feature type="domain" description="PTS EIIA type-2" evidence="3">
    <location>
        <begin position="5"/>
        <end position="149"/>
    </location>
</feature>
<keyword evidence="5" id="KW-1185">Reference proteome</keyword>
<reference evidence="4 5" key="1">
    <citation type="submission" date="2020-02" db="EMBL/GenBank/DDBJ databases">
        <title>Balneolaceae bacterium YR4-1, complete genome.</title>
        <authorList>
            <person name="Li Y."/>
            <person name="Wu S."/>
        </authorList>
    </citation>
    <scope>NUCLEOTIDE SEQUENCE [LARGE SCALE GENOMIC DNA]</scope>
    <source>
        <strain evidence="4 5">YR4-1</strain>
    </source>
</reference>
<keyword evidence="4" id="KW-0762">Sugar transport</keyword>
<gene>
    <name evidence="4" type="ORF">G3570_09495</name>
</gene>
<accession>A0A6M1SY30</accession>
<dbReference type="Pfam" id="PF00359">
    <property type="entry name" value="PTS_EIIA_2"/>
    <property type="match status" value="1"/>
</dbReference>
<dbReference type="GO" id="GO:0030295">
    <property type="term" value="F:protein kinase activator activity"/>
    <property type="evidence" value="ECO:0007669"/>
    <property type="project" value="TreeGrafter"/>
</dbReference>
<sequence>MNIVSLLDKSTVIPDLKASSKKEVLNELISSLSSKVDSDELDAIHQAVFEREKIMSTGVGKGLAIPHGKASGIKDNYAAFALLDSPVEYEAIDGQPVTMVFLLVGPQSSNSFHIKMLSRISRLMNNSEFRTELNDCKTAEEILEVFNREEETHFGS</sequence>
<evidence type="ECO:0000256" key="2">
    <source>
        <dbReference type="ARBA" id="ARBA00022679"/>
    </source>
</evidence>
<dbReference type="InterPro" id="IPR002178">
    <property type="entry name" value="PTS_EIIA_type-2_dom"/>
</dbReference>
<dbReference type="FunFam" id="3.40.930.10:FF:000009">
    <property type="entry name" value="PTS system, fructose specific IIABC component"/>
    <property type="match status" value="1"/>
</dbReference>
<dbReference type="PROSITE" id="PS00372">
    <property type="entry name" value="PTS_EIIA_TYPE_2_HIS"/>
    <property type="match status" value="1"/>
</dbReference>
<dbReference type="CDD" id="cd00211">
    <property type="entry name" value="PTS_IIA_fru"/>
    <property type="match status" value="1"/>
</dbReference>
<dbReference type="EMBL" id="JAALLT010000003">
    <property type="protein sequence ID" value="NGP76866.1"/>
    <property type="molecule type" value="Genomic_DNA"/>
</dbReference>
<organism evidence="4 5">
    <name type="scientific">Halalkalibaculum roseum</name>
    <dbReference type="NCBI Taxonomy" id="2709311"/>
    <lineage>
        <taxon>Bacteria</taxon>
        <taxon>Pseudomonadati</taxon>
        <taxon>Balneolota</taxon>
        <taxon>Balneolia</taxon>
        <taxon>Balneolales</taxon>
        <taxon>Balneolaceae</taxon>
        <taxon>Halalkalibaculum</taxon>
    </lineage>
</organism>
<dbReference type="AlphaFoldDB" id="A0A6M1SY30"/>
<comment type="subcellular location">
    <subcellularLocation>
        <location evidence="1">Cytoplasm</location>
    </subcellularLocation>
</comment>
<dbReference type="Gene3D" id="3.40.930.10">
    <property type="entry name" value="Mannitol-specific EII, Chain A"/>
    <property type="match status" value="1"/>
</dbReference>
<evidence type="ECO:0000259" key="3">
    <source>
        <dbReference type="PROSITE" id="PS51094"/>
    </source>
</evidence>
<keyword evidence="2" id="KW-0808">Transferase</keyword>
<comment type="caution">
    <text evidence="4">The sequence shown here is derived from an EMBL/GenBank/DDBJ whole genome shotgun (WGS) entry which is preliminary data.</text>
</comment>
<name>A0A6M1SY30_9BACT</name>
<dbReference type="RefSeq" id="WP_165141683.1">
    <property type="nucleotide sequence ID" value="NZ_JAALLT010000003.1"/>
</dbReference>
<dbReference type="SUPFAM" id="SSF55804">
    <property type="entry name" value="Phoshotransferase/anion transport protein"/>
    <property type="match status" value="1"/>
</dbReference>
<protein>
    <submittedName>
        <fullName evidence="4">PTS sugar transporter subunit IIA</fullName>
    </submittedName>
</protein>
<dbReference type="GO" id="GO:0016740">
    <property type="term" value="F:transferase activity"/>
    <property type="evidence" value="ECO:0007669"/>
    <property type="project" value="UniProtKB-KW"/>
</dbReference>
<dbReference type="PROSITE" id="PS51094">
    <property type="entry name" value="PTS_EIIA_TYPE_2"/>
    <property type="match status" value="1"/>
</dbReference>
<dbReference type="GO" id="GO:0005737">
    <property type="term" value="C:cytoplasm"/>
    <property type="evidence" value="ECO:0007669"/>
    <property type="project" value="UniProtKB-SubCell"/>
</dbReference>
<evidence type="ECO:0000313" key="4">
    <source>
        <dbReference type="EMBL" id="NGP76866.1"/>
    </source>
</evidence>
<dbReference type="InterPro" id="IPR051541">
    <property type="entry name" value="PTS_SugarTrans_NitroReg"/>
</dbReference>
<evidence type="ECO:0000256" key="1">
    <source>
        <dbReference type="ARBA" id="ARBA00004496"/>
    </source>
</evidence>